<dbReference type="CDD" id="cd06225">
    <property type="entry name" value="HAMP"/>
    <property type="match status" value="1"/>
</dbReference>
<dbReference type="OrthoDB" id="9812260at2"/>
<dbReference type="GO" id="GO:0052621">
    <property type="term" value="F:diguanylate cyclase activity"/>
    <property type="evidence" value="ECO:0007669"/>
    <property type="project" value="UniProtKB-EC"/>
</dbReference>
<evidence type="ECO:0000313" key="6">
    <source>
        <dbReference type="EMBL" id="OAI17372.1"/>
    </source>
</evidence>
<dbReference type="EC" id="2.7.7.65" evidence="2"/>
<evidence type="ECO:0000256" key="1">
    <source>
        <dbReference type="ARBA" id="ARBA00001946"/>
    </source>
</evidence>
<dbReference type="NCBIfam" id="TIGR00254">
    <property type="entry name" value="GGDEF"/>
    <property type="match status" value="1"/>
</dbReference>
<dbReference type="FunFam" id="3.30.70.270:FF:000001">
    <property type="entry name" value="Diguanylate cyclase domain protein"/>
    <property type="match status" value="1"/>
</dbReference>
<evidence type="ECO:0000259" key="5">
    <source>
        <dbReference type="PROSITE" id="PS50887"/>
    </source>
</evidence>
<gene>
    <name evidence="6" type="ORF">A1359_06010</name>
</gene>
<evidence type="ECO:0000313" key="7">
    <source>
        <dbReference type="Proteomes" id="UP000078476"/>
    </source>
</evidence>
<dbReference type="STRING" id="980561.A1359_06010"/>
<keyword evidence="4" id="KW-1133">Transmembrane helix</keyword>
<keyword evidence="4" id="KW-0812">Transmembrane</keyword>
<dbReference type="SUPFAM" id="SSF55073">
    <property type="entry name" value="Nucleotide cyclase"/>
    <property type="match status" value="1"/>
</dbReference>
<protein>
    <recommendedName>
        <fullName evidence="2">diguanylate cyclase</fullName>
        <ecNumber evidence="2">2.7.7.65</ecNumber>
    </recommendedName>
</protein>
<name>A0A177NHN4_9GAMM</name>
<evidence type="ECO:0000256" key="3">
    <source>
        <dbReference type="ARBA" id="ARBA00034247"/>
    </source>
</evidence>
<feature type="transmembrane region" description="Helical" evidence="4">
    <location>
        <begin position="12"/>
        <end position="36"/>
    </location>
</feature>
<accession>A0A177NHN4</accession>
<dbReference type="RefSeq" id="WP_066979966.1">
    <property type="nucleotide sequence ID" value="NZ_LUUI01000088.1"/>
</dbReference>
<keyword evidence="4" id="KW-0472">Membrane</keyword>
<keyword evidence="7" id="KW-1185">Reference proteome</keyword>
<dbReference type="Gene3D" id="3.30.450.40">
    <property type="match status" value="1"/>
</dbReference>
<comment type="caution">
    <text evidence="6">The sequence shown here is derived from an EMBL/GenBank/DDBJ whole genome shotgun (WGS) entry which is preliminary data.</text>
</comment>
<dbReference type="InterPro" id="IPR029787">
    <property type="entry name" value="Nucleotide_cyclase"/>
</dbReference>
<dbReference type="SMART" id="SM00267">
    <property type="entry name" value="GGDEF"/>
    <property type="match status" value="1"/>
</dbReference>
<dbReference type="EMBL" id="LUUI01000088">
    <property type="protein sequence ID" value="OAI17372.1"/>
    <property type="molecule type" value="Genomic_DNA"/>
</dbReference>
<sequence>MIRMPHKVFTDLAIWMIGLGLLMGIIFPFFVVMMGLPANQVLTPWFFVATMTAGFIVGGANIWLARKVVGGRLHILSNRMRLVETNLRACVQSGNEKKCMSEACNVPVDSDDEIGESGRAFNYLVESLALAHKTDAAVRSFTEMLASHLELDILVSQSLQKLLQHTEASAGAILIAAEGEMKIVSSHGIRTPDSLCNSDHVRRAMQTGTRVIVALPEDVAVEGILTDFRPREVLVDPVLYKGVPLGAIILASAKGFKDDAKARLDLFGNGMALAFNNALTHDRLQKLAALDSLTSIYNRRFGMARLGEEFSRAIRVNSPLGVMMFDIDHFKMVNDTYGHLAGDRVLVQVAKTAKLALRKGDILMRYGGEEFLAIFPAASKENALALGERLRRMVQDTSVLDGDQIICVTISIGVTSYPELEVTDELDLVKRADEALYKAKETGRNKVMMG</sequence>
<evidence type="ECO:0000256" key="4">
    <source>
        <dbReference type="SAM" id="Phobius"/>
    </source>
</evidence>
<dbReference type="Pfam" id="PF00990">
    <property type="entry name" value="GGDEF"/>
    <property type="match status" value="1"/>
</dbReference>
<feature type="domain" description="GGDEF" evidence="5">
    <location>
        <begin position="318"/>
        <end position="450"/>
    </location>
</feature>
<dbReference type="AlphaFoldDB" id="A0A177NHN4"/>
<comment type="cofactor">
    <cofactor evidence="1">
        <name>Mg(2+)</name>
        <dbReference type="ChEBI" id="CHEBI:18420"/>
    </cofactor>
</comment>
<dbReference type="InterPro" id="IPR029016">
    <property type="entry name" value="GAF-like_dom_sf"/>
</dbReference>
<dbReference type="InterPro" id="IPR043128">
    <property type="entry name" value="Rev_trsase/Diguanyl_cyclase"/>
</dbReference>
<organism evidence="6 7">
    <name type="scientific">Methylomonas lenta</name>
    <dbReference type="NCBI Taxonomy" id="980561"/>
    <lineage>
        <taxon>Bacteria</taxon>
        <taxon>Pseudomonadati</taxon>
        <taxon>Pseudomonadota</taxon>
        <taxon>Gammaproteobacteria</taxon>
        <taxon>Methylococcales</taxon>
        <taxon>Methylococcaceae</taxon>
        <taxon>Methylomonas</taxon>
    </lineage>
</organism>
<proteinExistence type="predicted"/>
<dbReference type="Proteomes" id="UP000078476">
    <property type="component" value="Unassembled WGS sequence"/>
</dbReference>
<feature type="transmembrane region" description="Helical" evidence="4">
    <location>
        <begin position="42"/>
        <end position="64"/>
    </location>
</feature>
<dbReference type="PROSITE" id="PS50887">
    <property type="entry name" value="GGDEF"/>
    <property type="match status" value="1"/>
</dbReference>
<dbReference type="InterPro" id="IPR050469">
    <property type="entry name" value="Diguanylate_Cyclase"/>
</dbReference>
<dbReference type="SUPFAM" id="SSF55781">
    <property type="entry name" value="GAF domain-like"/>
    <property type="match status" value="1"/>
</dbReference>
<dbReference type="InterPro" id="IPR000160">
    <property type="entry name" value="GGDEF_dom"/>
</dbReference>
<dbReference type="CDD" id="cd01949">
    <property type="entry name" value="GGDEF"/>
    <property type="match status" value="1"/>
</dbReference>
<comment type="catalytic activity">
    <reaction evidence="3">
        <text>2 GTP = 3',3'-c-di-GMP + 2 diphosphate</text>
        <dbReference type="Rhea" id="RHEA:24898"/>
        <dbReference type="ChEBI" id="CHEBI:33019"/>
        <dbReference type="ChEBI" id="CHEBI:37565"/>
        <dbReference type="ChEBI" id="CHEBI:58805"/>
        <dbReference type="EC" id="2.7.7.65"/>
    </reaction>
</comment>
<reference evidence="6 7" key="1">
    <citation type="submission" date="2016-03" db="EMBL/GenBank/DDBJ databases">
        <authorList>
            <person name="Ploux O."/>
        </authorList>
    </citation>
    <scope>NUCLEOTIDE SEQUENCE [LARGE SCALE GENOMIC DNA]</scope>
    <source>
        <strain evidence="6 7">R-45370</strain>
    </source>
</reference>
<dbReference type="PANTHER" id="PTHR45138:SF9">
    <property type="entry name" value="DIGUANYLATE CYCLASE DGCM-RELATED"/>
    <property type="match status" value="1"/>
</dbReference>
<dbReference type="PANTHER" id="PTHR45138">
    <property type="entry name" value="REGULATORY COMPONENTS OF SENSORY TRANSDUCTION SYSTEM"/>
    <property type="match status" value="1"/>
</dbReference>
<dbReference type="Gene3D" id="3.30.70.270">
    <property type="match status" value="1"/>
</dbReference>
<evidence type="ECO:0000256" key="2">
    <source>
        <dbReference type="ARBA" id="ARBA00012528"/>
    </source>
</evidence>